<evidence type="ECO:0000256" key="6">
    <source>
        <dbReference type="ARBA" id="ARBA00023128"/>
    </source>
</evidence>
<evidence type="ECO:0000256" key="11">
    <source>
        <dbReference type="ARBA" id="ARBA00040722"/>
    </source>
</evidence>
<comment type="similarity">
    <text evidence="2">Belongs to the phosphoglycerate mutase family. BPG-dependent PGAM subfamily.</text>
</comment>
<proteinExistence type="inferred from homology"/>
<dbReference type="InterPro" id="IPR051021">
    <property type="entry name" value="Mito_Ser/Thr_phosphatase"/>
</dbReference>
<evidence type="ECO:0000256" key="1">
    <source>
        <dbReference type="ARBA" id="ARBA00004294"/>
    </source>
</evidence>
<dbReference type="GO" id="GO:0005741">
    <property type="term" value="C:mitochondrial outer membrane"/>
    <property type="evidence" value="ECO:0007669"/>
    <property type="project" value="UniProtKB-SubCell"/>
</dbReference>
<dbReference type="InterPro" id="IPR013078">
    <property type="entry name" value="His_Pase_superF_clade-1"/>
</dbReference>
<dbReference type="CDD" id="cd07067">
    <property type="entry name" value="HP_PGM_like"/>
    <property type="match status" value="1"/>
</dbReference>
<dbReference type="GO" id="GO:0090141">
    <property type="term" value="P:positive regulation of mitochondrial fission"/>
    <property type="evidence" value="ECO:0007669"/>
    <property type="project" value="TreeGrafter"/>
</dbReference>
<evidence type="ECO:0000256" key="8">
    <source>
        <dbReference type="ARBA" id="ARBA00037234"/>
    </source>
</evidence>
<evidence type="ECO:0000256" key="9">
    <source>
        <dbReference type="ARBA" id="ARBA00038605"/>
    </source>
</evidence>
<dbReference type="PANTHER" id="PTHR20935">
    <property type="entry name" value="PHOSPHOGLYCERATE MUTASE-RELATED"/>
    <property type="match status" value="1"/>
</dbReference>
<accession>A0A1B6EGW0</accession>
<name>A0A1B6EGW0_9HEMI</name>
<dbReference type="SMART" id="SM00855">
    <property type="entry name" value="PGAM"/>
    <property type="match status" value="1"/>
</dbReference>
<evidence type="ECO:0000313" key="16">
    <source>
        <dbReference type="EMBL" id="JAS37114.1"/>
    </source>
</evidence>
<dbReference type="InterPro" id="IPR029033">
    <property type="entry name" value="His_PPase_superfam"/>
</dbReference>
<dbReference type="PANTHER" id="PTHR20935:SF0">
    <property type="entry name" value="SERINE_THREONINE-PROTEIN PHOSPHATASE PGAM5, MITOCHONDRIAL"/>
    <property type="match status" value="1"/>
</dbReference>
<evidence type="ECO:0000256" key="5">
    <source>
        <dbReference type="ARBA" id="ARBA00022801"/>
    </source>
</evidence>
<keyword evidence="5" id="KW-0378">Hydrolase</keyword>
<keyword evidence="4" id="KW-1000">Mitochondrion outer membrane</keyword>
<sequence length="282" mass="32263">MTVLSRCQKYLTAGISACGGALLMYYGINLKKNDERWIAHASWTTNYTPSCQWDYNWDRREPASLVKPSKRPEDDNRYNEELEKLKPTASRHIILIRHGQYNLNGKTDKERTLTNLGQEQAKLTGQRLKDLGYEFSQIIVSTMTRANETAGFIQKILPSELPVTHCSLLVEGAPIPPEPPVGHWKPEAYQFFQDGPRIEAAFRKYFHRADVTQKADSYDLVVCHANVIRYFVCRALQFPCEAWLRLSLYHASITWLTIMPSGRVKLVTYSDSGHMPLHAISS</sequence>
<feature type="binding site" evidence="15">
    <location>
        <position position="145"/>
    </location>
    <ligand>
        <name>substrate</name>
    </ligand>
</feature>
<comment type="catalytic activity">
    <reaction evidence="14">
        <text>O-phospho-L-threonyl-[protein] + H2O = L-threonyl-[protein] + phosphate</text>
        <dbReference type="Rhea" id="RHEA:47004"/>
        <dbReference type="Rhea" id="RHEA-COMP:11060"/>
        <dbReference type="Rhea" id="RHEA-COMP:11605"/>
        <dbReference type="ChEBI" id="CHEBI:15377"/>
        <dbReference type="ChEBI" id="CHEBI:30013"/>
        <dbReference type="ChEBI" id="CHEBI:43474"/>
        <dbReference type="ChEBI" id="CHEBI:61977"/>
        <dbReference type="EC" id="3.1.3.16"/>
    </reaction>
</comment>
<evidence type="ECO:0000256" key="14">
    <source>
        <dbReference type="ARBA" id="ARBA00048336"/>
    </source>
</evidence>
<gene>
    <name evidence="16" type="ORF">g.8723</name>
</gene>
<keyword evidence="7" id="KW-0472">Membrane</keyword>
<dbReference type="AlphaFoldDB" id="A0A1B6EGW0"/>
<dbReference type="Gene3D" id="3.40.50.1240">
    <property type="entry name" value="Phosphoglycerate mutase-like"/>
    <property type="match status" value="1"/>
</dbReference>
<comment type="catalytic activity">
    <reaction evidence="13">
        <text>O-phospho-L-seryl-[protein] + H2O = L-seryl-[protein] + phosphate</text>
        <dbReference type="Rhea" id="RHEA:20629"/>
        <dbReference type="Rhea" id="RHEA-COMP:9863"/>
        <dbReference type="Rhea" id="RHEA-COMP:11604"/>
        <dbReference type="ChEBI" id="CHEBI:15377"/>
        <dbReference type="ChEBI" id="CHEBI:29999"/>
        <dbReference type="ChEBI" id="CHEBI:43474"/>
        <dbReference type="ChEBI" id="CHEBI:83421"/>
        <dbReference type="EC" id="3.1.3.16"/>
    </reaction>
</comment>
<evidence type="ECO:0000256" key="2">
    <source>
        <dbReference type="ARBA" id="ARBA00006717"/>
    </source>
</evidence>
<evidence type="ECO:0000256" key="4">
    <source>
        <dbReference type="ARBA" id="ARBA00022787"/>
    </source>
</evidence>
<keyword evidence="6" id="KW-0496">Mitochondrion</keyword>
<dbReference type="SUPFAM" id="SSF53254">
    <property type="entry name" value="Phosphoglycerate mutase-like"/>
    <property type="match status" value="1"/>
</dbReference>
<dbReference type="EC" id="3.1.3.16" evidence="3"/>
<organism evidence="16">
    <name type="scientific">Clastoptera arizonana</name>
    <name type="common">Arizona spittle bug</name>
    <dbReference type="NCBI Taxonomy" id="38151"/>
    <lineage>
        <taxon>Eukaryota</taxon>
        <taxon>Metazoa</taxon>
        <taxon>Ecdysozoa</taxon>
        <taxon>Arthropoda</taxon>
        <taxon>Hexapoda</taxon>
        <taxon>Insecta</taxon>
        <taxon>Pterygota</taxon>
        <taxon>Neoptera</taxon>
        <taxon>Paraneoptera</taxon>
        <taxon>Hemiptera</taxon>
        <taxon>Auchenorrhyncha</taxon>
        <taxon>Cercopoidea</taxon>
        <taxon>Clastopteridae</taxon>
        <taxon>Clastoptera</taxon>
    </lineage>
</organism>
<evidence type="ECO:0000256" key="10">
    <source>
        <dbReference type="ARBA" id="ARBA00039765"/>
    </source>
</evidence>
<dbReference type="GO" id="GO:0004722">
    <property type="term" value="F:protein serine/threonine phosphatase activity"/>
    <property type="evidence" value="ECO:0007669"/>
    <property type="project" value="UniProtKB-EC"/>
</dbReference>
<dbReference type="EMBL" id="GEDC01000184">
    <property type="protein sequence ID" value="JAS37114.1"/>
    <property type="molecule type" value="Transcribed_RNA"/>
</dbReference>
<dbReference type="Pfam" id="PF00300">
    <property type="entry name" value="His_Phos_1"/>
    <property type="match status" value="2"/>
</dbReference>
<evidence type="ECO:0000256" key="12">
    <source>
        <dbReference type="ARBA" id="ARBA00042520"/>
    </source>
</evidence>
<protein>
    <recommendedName>
        <fullName evidence="10">Serine/threonine-protein phosphatase PGAM5, mitochondrial</fullName>
        <ecNumber evidence="3">3.1.3.16</ecNumber>
    </recommendedName>
    <alternativeName>
        <fullName evidence="12">Phosphoglycerate mutase family member 5 homolog</fullName>
    </alternativeName>
    <alternativeName>
        <fullName evidence="11">Serine/threonine-protein phosphatase Pgam5, mitochondrial</fullName>
    </alternativeName>
</protein>
<evidence type="ECO:0000256" key="15">
    <source>
        <dbReference type="PIRSR" id="PIRSR613078-2"/>
    </source>
</evidence>
<dbReference type="FunFam" id="3.40.50.1240:FF:000009">
    <property type="entry name" value="serine/threonine-protein phosphatase PGAM5, mitochondrial isoform X1"/>
    <property type="match status" value="1"/>
</dbReference>
<evidence type="ECO:0000256" key="7">
    <source>
        <dbReference type="ARBA" id="ARBA00023136"/>
    </source>
</evidence>
<evidence type="ECO:0000256" key="3">
    <source>
        <dbReference type="ARBA" id="ARBA00013081"/>
    </source>
</evidence>
<evidence type="ECO:0000256" key="13">
    <source>
        <dbReference type="ARBA" id="ARBA00047761"/>
    </source>
</evidence>
<feature type="binding site" evidence="15">
    <location>
        <begin position="97"/>
        <end position="104"/>
    </location>
    <ligand>
        <name>substrate</name>
    </ligand>
</feature>
<reference evidence="16" key="1">
    <citation type="submission" date="2015-12" db="EMBL/GenBank/DDBJ databases">
        <title>De novo transcriptome assembly of four potential Pierce s Disease insect vectors from Arizona vineyards.</title>
        <authorList>
            <person name="Tassone E.E."/>
        </authorList>
    </citation>
    <scope>NUCLEOTIDE SEQUENCE</scope>
</reference>
<comment type="subunit">
    <text evidence="9">Interacts with Pk92B/ASK1.</text>
</comment>
<comment type="subcellular location">
    <subcellularLocation>
        <location evidence="1">Mitochondrion outer membrane</location>
    </subcellularLocation>
</comment>
<comment type="function">
    <text evidence="8">Displays phosphatase activity for serine/threonine residues, and dephosphorylates and activates Pk92B kinase. Has apparently no phosphoglycerate mutase activity.</text>
</comment>